<keyword evidence="1" id="KW-1133">Transmembrane helix</keyword>
<evidence type="ECO:0000313" key="3">
    <source>
        <dbReference type="Proteomes" id="UP000524404"/>
    </source>
</evidence>
<accession>A0A841EPW2</accession>
<comment type="caution">
    <text evidence="2">The sequence shown here is derived from an EMBL/GenBank/DDBJ whole genome shotgun (WGS) entry which is preliminary data.</text>
</comment>
<reference evidence="2 3" key="1">
    <citation type="submission" date="2020-08" db="EMBL/GenBank/DDBJ databases">
        <title>Functional genomics of gut bacteria from endangered species of beetles.</title>
        <authorList>
            <person name="Carlos-Shanley C."/>
        </authorList>
    </citation>
    <scope>NUCLEOTIDE SEQUENCE [LARGE SCALE GENOMIC DNA]</scope>
    <source>
        <strain evidence="2 3">S00070</strain>
    </source>
</reference>
<dbReference type="Pfam" id="PF19638">
    <property type="entry name" value="DUF6141"/>
    <property type="match status" value="1"/>
</dbReference>
<keyword evidence="1" id="KW-0472">Membrane</keyword>
<protein>
    <submittedName>
        <fullName evidence="2">Uncharacterized protein</fullName>
    </submittedName>
</protein>
<dbReference type="EMBL" id="JACHKT010000007">
    <property type="protein sequence ID" value="MBB6002758.1"/>
    <property type="molecule type" value="Genomic_DNA"/>
</dbReference>
<dbReference type="InterPro" id="IPR046139">
    <property type="entry name" value="DUF6141"/>
</dbReference>
<organism evidence="2 3">
    <name type="scientific">Arcicella rosea</name>
    <dbReference type="NCBI Taxonomy" id="502909"/>
    <lineage>
        <taxon>Bacteria</taxon>
        <taxon>Pseudomonadati</taxon>
        <taxon>Bacteroidota</taxon>
        <taxon>Cytophagia</taxon>
        <taxon>Cytophagales</taxon>
        <taxon>Flectobacillaceae</taxon>
        <taxon>Arcicella</taxon>
    </lineage>
</organism>
<gene>
    <name evidence="2" type="ORF">HNP25_001410</name>
</gene>
<dbReference type="Proteomes" id="UP000524404">
    <property type="component" value="Unassembled WGS sequence"/>
</dbReference>
<dbReference type="RefSeq" id="WP_184132400.1">
    <property type="nucleotide sequence ID" value="NZ_JACHKT010000007.1"/>
</dbReference>
<keyword evidence="1" id="KW-0812">Transmembrane</keyword>
<keyword evidence="3" id="KW-1185">Reference proteome</keyword>
<feature type="transmembrane region" description="Helical" evidence="1">
    <location>
        <begin position="16"/>
        <end position="35"/>
    </location>
</feature>
<sequence length="171" mass="20076">MNTETLFSEKQRFNQIWVWLLLLIINWLFFGELIKNEFFPDPPFIPKIYQFNIDFYIGAIFIVLTNVFFIIIKLETKIKADGIYVRFFPINLSFKFYAWEDLTICLVRAYNPLFDYAGWGFRGTQKNRALTVSGNRGIQLVMKDGTKLLVGTKKPDEVTEVLKQLGQLKKV</sequence>
<dbReference type="AlphaFoldDB" id="A0A841EPW2"/>
<evidence type="ECO:0000313" key="2">
    <source>
        <dbReference type="EMBL" id="MBB6002758.1"/>
    </source>
</evidence>
<proteinExistence type="predicted"/>
<evidence type="ECO:0000256" key="1">
    <source>
        <dbReference type="SAM" id="Phobius"/>
    </source>
</evidence>
<feature type="transmembrane region" description="Helical" evidence="1">
    <location>
        <begin position="55"/>
        <end position="72"/>
    </location>
</feature>
<name>A0A841EPW2_9BACT</name>